<dbReference type="Pfam" id="PF00078">
    <property type="entry name" value="RVT_1"/>
    <property type="match status" value="1"/>
</dbReference>
<name>A0AAE1W6X2_9LAMI</name>
<reference evidence="2" key="2">
    <citation type="journal article" date="2024" name="Plant">
        <title>Genomic evolution and insights into agronomic trait innovations of Sesamum species.</title>
        <authorList>
            <person name="Miao H."/>
            <person name="Wang L."/>
            <person name="Qu L."/>
            <person name="Liu H."/>
            <person name="Sun Y."/>
            <person name="Le M."/>
            <person name="Wang Q."/>
            <person name="Wei S."/>
            <person name="Zheng Y."/>
            <person name="Lin W."/>
            <person name="Duan Y."/>
            <person name="Cao H."/>
            <person name="Xiong S."/>
            <person name="Wang X."/>
            <person name="Wei L."/>
            <person name="Li C."/>
            <person name="Ma Q."/>
            <person name="Ju M."/>
            <person name="Zhao R."/>
            <person name="Li G."/>
            <person name="Mu C."/>
            <person name="Tian Q."/>
            <person name="Mei H."/>
            <person name="Zhang T."/>
            <person name="Gao T."/>
            <person name="Zhang H."/>
        </authorList>
    </citation>
    <scope>NUCLEOTIDE SEQUENCE</scope>
    <source>
        <strain evidence="2">K16</strain>
    </source>
</reference>
<keyword evidence="3" id="KW-1185">Reference proteome</keyword>
<evidence type="ECO:0000313" key="2">
    <source>
        <dbReference type="EMBL" id="KAK4387856.1"/>
    </source>
</evidence>
<reference evidence="2" key="1">
    <citation type="submission" date="2020-06" db="EMBL/GenBank/DDBJ databases">
        <authorList>
            <person name="Li T."/>
            <person name="Hu X."/>
            <person name="Zhang T."/>
            <person name="Song X."/>
            <person name="Zhang H."/>
            <person name="Dai N."/>
            <person name="Sheng W."/>
            <person name="Hou X."/>
            <person name="Wei L."/>
        </authorList>
    </citation>
    <scope>NUCLEOTIDE SEQUENCE</scope>
    <source>
        <strain evidence="2">K16</strain>
        <tissue evidence="2">Leaf</tissue>
    </source>
</reference>
<organism evidence="2 3">
    <name type="scientific">Sesamum angolense</name>
    <dbReference type="NCBI Taxonomy" id="2727404"/>
    <lineage>
        <taxon>Eukaryota</taxon>
        <taxon>Viridiplantae</taxon>
        <taxon>Streptophyta</taxon>
        <taxon>Embryophyta</taxon>
        <taxon>Tracheophyta</taxon>
        <taxon>Spermatophyta</taxon>
        <taxon>Magnoliopsida</taxon>
        <taxon>eudicotyledons</taxon>
        <taxon>Gunneridae</taxon>
        <taxon>Pentapetalae</taxon>
        <taxon>asterids</taxon>
        <taxon>lamiids</taxon>
        <taxon>Lamiales</taxon>
        <taxon>Pedaliaceae</taxon>
        <taxon>Sesamum</taxon>
    </lineage>
</organism>
<sequence length="203" mass="23151">MLGGKQFGSLKPERGLRQWDPLSPYLFLLYTESFSSLLQNVEREGHLRGVAVCRGAPSITHLLFADDTLIFYQASPQSSHTIKGVLETYRRASGQEINFSKSSVAFSRNTNEELCLSVVSDLTIRRENKMELYLGLPRESLAQKGIYFLHFGIGFGIGSQGGMRNSFLRRAKKFSSNRFSKQSPRMRWVASNSLYRCYRKFRA</sequence>
<dbReference type="InterPro" id="IPR000477">
    <property type="entry name" value="RT_dom"/>
</dbReference>
<comment type="caution">
    <text evidence="2">The sequence shown here is derived from an EMBL/GenBank/DDBJ whole genome shotgun (WGS) entry which is preliminary data.</text>
</comment>
<evidence type="ECO:0000313" key="3">
    <source>
        <dbReference type="Proteomes" id="UP001289374"/>
    </source>
</evidence>
<dbReference type="AlphaFoldDB" id="A0AAE1W6X2"/>
<evidence type="ECO:0000259" key="1">
    <source>
        <dbReference type="Pfam" id="PF00078"/>
    </source>
</evidence>
<protein>
    <recommendedName>
        <fullName evidence="1">Reverse transcriptase domain-containing protein</fullName>
    </recommendedName>
</protein>
<dbReference type="EMBL" id="JACGWL010000014">
    <property type="protein sequence ID" value="KAK4387856.1"/>
    <property type="molecule type" value="Genomic_DNA"/>
</dbReference>
<gene>
    <name evidence="2" type="ORF">Sango_2392200</name>
</gene>
<proteinExistence type="predicted"/>
<accession>A0AAE1W6X2</accession>
<feature type="domain" description="Reverse transcriptase" evidence="1">
    <location>
        <begin position="6"/>
        <end position="106"/>
    </location>
</feature>
<dbReference type="Proteomes" id="UP001289374">
    <property type="component" value="Unassembled WGS sequence"/>
</dbReference>